<evidence type="ECO:0000313" key="2">
    <source>
        <dbReference type="Proteomes" id="UP001549307"/>
    </source>
</evidence>
<keyword evidence="2" id="KW-1185">Reference proteome</keyword>
<proteinExistence type="predicted"/>
<comment type="caution">
    <text evidence="1">The sequence shown here is derived from an EMBL/GenBank/DDBJ whole genome shotgun (WGS) entry which is preliminary data.</text>
</comment>
<sequence>MVGDVMRFNLYDASFNDKDYDDMSLDDAELYDVDSNRVMN</sequence>
<protein>
    <submittedName>
        <fullName evidence="1">Uncharacterized protein</fullName>
    </submittedName>
</protein>
<accession>A0ABV2P625</accession>
<organism evidence="1 2">
    <name type="scientific">Arthrobacter bambusae</name>
    <dbReference type="NCBI Taxonomy" id="1338426"/>
    <lineage>
        <taxon>Bacteria</taxon>
        <taxon>Bacillati</taxon>
        <taxon>Actinomycetota</taxon>
        <taxon>Actinomycetes</taxon>
        <taxon>Micrococcales</taxon>
        <taxon>Micrococcaceae</taxon>
        <taxon>Arthrobacter</taxon>
    </lineage>
</organism>
<reference evidence="1 2" key="1">
    <citation type="submission" date="2024-06" db="EMBL/GenBank/DDBJ databases">
        <title>Sorghum-associated microbial communities from plants grown in Nebraska, USA.</title>
        <authorList>
            <person name="Schachtman D."/>
        </authorList>
    </citation>
    <scope>NUCLEOTIDE SEQUENCE [LARGE SCALE GENOMIC DNA]</scope>
    <source>
        <strain evidence="1 2">3552</strain>
    </source>
</reference>
<name>A0ABV2P625_9MICC</name>
<evidence type="ECO:0000313" key="1">
    <source>
        <dbReference type="EMBL" id="MET4540210.1"/>
    </source>
</evidence>
<dbReference type="Proteomes" id="UP001549307">
    <property type="component" value="Unassembled WGS sequence"/>
</dbReference>
<dbReference type="EMBL" id="JBEPSN010000004">
    <property type="protein sequence ID" value="MET4540210.1"/>
    <property type="molecule type" value="Genomic_DNA"/>
</dbReference>
<gene>
    <name evidence="1" type="ORF">ABIE37_001991</name>
</gene>